<organism evidence="1 2">
    <name type="scientific">Leucogyrophana mollusca</name>
    <dbReference type="NCBI Taxonomy" id="85980"/>
    <lineage>
        <taxon>Eukaryota</taxon>
        <taxon>Fungi</taxon>
        <taxon>Dikarya</taxon>
        <taxon>Basidiomycota</taxon>
        <taxon>Agaricomycotina</taxon>
        <taxon>Agaricomycetes</taxon>
        <taxon>Agaricomycetidae</taxon>
        <taxon>Boletales</taxon>
        <taxon>Boletales incertae sedis</taxon>
        <taxon>Leucogyrophana</taxon>
    </lineage>
</organism>
<sequence length="346" mass="36800">MPSQLALFLTQKSGSFSVDSVDVPFPRPGELLVRVHSIGLNPVDWKIQAAGLWVEEYPAILGHEVAGTVEVVGEGVSGFAKGDRVFHECTTDSDKRKAAFQQFVIVPASIAAKLPDNVSFDQAASLSVGIATAVIPLYSQPTIGIGYQAPWDSGRGKYQGQPFLVLGGSSSVGQYVIQFARLSGFSPIITTASPHNVAHLQSLGATHVIDRSLPFSTISKDITKITTVPINIVYDAVSHEDTQQGGYDILATGGHLVVTLPPSVTPKEGDYKHIIPVTGNFHVLENLDFGAIVCQHLPKLLADRDILANTVEVVPGGLNGIVPGLEMLKDNLVSAKKLVVRPGESV</sequence>
<evidence type="ECO:0000313" key="2">
    <source>
        <dbReference type="Proteomes" id="UP000790709"/>
    </source>
</evidence>
<accession>A0ACB8B8X1</accession>
<comment type="caution">
    <text evidence="1">The sequence shown here is derived from an EMBL/GenBank/DDBJ whole genome shotgun (WGS) entry which is preliminary data.</text>
</comment>
<name>A0ACB8B8X1_9AGAM</name>
<reference evidence="1" key="1">
    <citation type="journal article" date="2021" name="New Phytol.">
        <title>Evolutionary innovations through gain and loss of genes in the ectomycorrhizal Boletales.</title>
        <authorList>
            <person name="Wu G."/>
            <person name="Miyauchi S."/>
            <person name="Morin E."/>
            <person name="Kuo A."/>
            <person name="Drula E."/>
            <person name="Varga T."/>
            <person name="Kohler A."/>
            <person name="Feng B."/>
            <person name="Cao Y."/>
            <person name="Lipzen A."/>
            <person name="Daum C."/>
            <person name="Hundley H."/>
            <person name="Pangilinan J."/>
            <person name="Johnson J."/>
            <person name="Barry K."/>
            <person name="LaButti K."/>
            <person name="Ng V."/>
            <person name="Ahrendt S."/>
            <person name="Min B."/>
            <person name="Choi I.G."/>
            <person name="Park H."/>
            <person name="Plett J.M."/>
            <person name="Magnuson J."/>
            <person name="Spatafora J.W."/>
            <person name="Nagy L.G."/>
            <person name="Henrissat B."/>
            <person name="Grigoriev I.V."/>
            <person name="Yang Z.L."/>
            <person name="Xu J."/>
            <person name="Martin F.M."/>
        </authorList>
    </citation>
    <scope>NUCLEOTIDE SEQUENCE</scope>
    <source>
        <strain evidence="1">KUC20120723A-06</strain>
    </source>
</reference>
<gene>
    <name evidence="1" type="ORF">BV22DRAFT_1121995</name>
</gene>
<protein>
    <submittedName>
        <fullName evidence="1">GroES-like protein</fullName>
    </submittedName>
</protein>
<dbReference type="EMBL" id="MU266516">
    <property type="protein sequence ID" value="KAH7921663.1"/>
    <property type="molecule type" value="Genomic_DNA"/>
</dbReference>
<keyword evidence="2" id="KW-1185">Reference proteome</keyword>
<dbReference type="Proteomes" id="UP000790709">
    <property type="component" value="Unassembled WGS sequence"/>
</dbReference>
<evidence type="ECO:0000313" key="1">
    <source>
        <dbReference type="EMBL" id="KAH7921663.1"/>
    </source>
</evidence>
<proteinExistence type="predicted"/>